<accession>A0AC58RPR6</accession>
<dbReference type="Proteomes" id="UP000790787">
    <property type="component" value="Chromosome 7"/>
</dbReference>
<proteinExistence type="predicted"/>
<dbReference type="RefSeq" id="XP_075074729.1">
    <property type="nucleotide sequence ID" value="XM_075218628.1"/>
</dbReference>
<gene>
    <name evidence="2" type="primary">LOC142162292</name>
</gene>
<evidence type="ECO:0000313" key="2">
    <source>
        <dbReference type="RefSeq" id="XP_075074729.1"/>
    </source>
</evidence>
<organism evidence="1 2">
    <name type="scientific">Nicotiana tabacum</name>
    <name type="common">Common tobacco</name>
    <dbReference type="NCBI Taxonomy" id="4097"/>
    <lineage>
        <taxon>Eukaryota</taxon>
        <taxon>Viridiplantae</taxon>
        <taxon>Streptophyta</taxon>
        <taxon>Embryophyta</taxon>
        <taxon>Tracheophyta</taxon>
        <taxon>Spermatophyta</taxon>
        <taxon>Magnoliopsida</taxon>
        <taxon>eudicotyledons</taxon>
        <taxon>Gunneridae</taxon>
        <taxon>Pentapetalae</taxon>
        <taxon>asterids</taxon>
        <taxon>lamiids</taxon>
        <taxon>Solanales</taxon>
        <taxon>Solanaceae</taxon>
        <taxon>Nicotianoideae</taxon>
        <taxon>Nicotianeae</taxon>
        <taxon>Nicotiana</taxon>
    </lineage>
</organism>
<name>A0AC58RPR6_TOBAC</name>
<reference evidence="1" key="1">
    <citation type="journal article" date="2014" name="Nat. Commun.">
        <title>The tobacco genome sequence and its comparison with those of tomato and potato.</title>
        <authorList>
            <person name="Sierro N."/>
            <person name="Battey J.N."/>
            <person name="Ouadi S."/>
            <person name="Bakaher N."/>
            <person name="Bovet L."/>
            <person name="Willig A."/>
            <person name="Goepfert S."/>
            <person name="Peitsch M.C."/>
            <person name="Ivanov N.V."/>
        </authorList>
    </citation>
    <scope>NUCLEOTIDE SEQUENCE [LARGE SCALE GENOMIC DNA]</scope>
</reference>
<protein>
    <submittedName>
        <fullName evidence="2">14 kDa proline-rich protein DC2.15-like</fullName>
    </submittedName>
</protein>
<keyword evidence="1" id="KW-1185">Reference proteome</keyword>
<reference evidence="2" key="2">
    <citation type="submission" date="2025-08" db="UniProtKB">
        <authorList>
            <consortium name="RefSeq"/>
        </authorList>
    </citation>
    <scope>IDENTIFICATION</scope>
    <source>
        <tissue evidence="2">Leaf</tissue>
    </source>
</reference>
<evidence type="ECO:0000313" key="1">
    <source>
        <dbReference type="Proteomes" id="UP000790787"/>
    </source>
</evidence>
<sequence>MDKLVVASSSIALFLTLNILFFTMVSSITYYPTVTGKCPTDSSKYEVCADFLSDLVHLNLGSQAKTQCCSLIQGIVGADLAYCLCDAIKSNSTSILPLDALSLLFNNCGKNRPWDFRCP</sequence>